<evidence type="ECO:0000313" key="5">
    <source>
        <dbReference type="Proteomes" id="UP000694547"/>
    </source>
</evidence>
<feature type="region of interest" description="Disordered" evidence="2">
    <location>
        <begin position="342"/>
        <end position="367"/>
    </location>
</feature>
<feature type="region of interest" description="Disordered" evidence="2">
    <location>
        <begin position="519"/>
        <end position="591"/>
    </location>
</feature>
<evidence type="ECO:0000256" key="1">
    <source>
        <dbReference type="ARBA" id="ARBA00035009"/>
    </source>
</evidence>
<feature type="compositionally biased region" description="Polar residues" evidence="2">
    <location>
        <begin position="519"/>
        <end position="530"/>
    </location>
</feature>
<feature type="region of interest" description="Disordered" evidence="2">
    <location>
        <begin position="171"/>
        <end position="224"/>
    </location>
</feature>
<dbReference type="GeneTree" id="ENSGT00950000183043"/>
<feature type="domain" description="SPATA31" evidence="3">
    <location>
        <begin position="206"/>
        <end position="346"/>
    </location>
</feature>
<evidence type="ECO:0000313" key="4">
    <source>
        <dbReference type="Ensembl" id="ENSPEMP00000012042.2"/>
    </source>
</evidence>
<feature type="compositionally biased region" description="Polar residues" evidence="2">
    <location>
        <begin position="171"/>
        <end position="187"/>
    </location>
</feature>
<organism evidence="4 5">
    <name type="scientific">Peromyscus maniculatus bairdii</name>
    <name type="common">Prairie deer mouse</name>
    <dbReference type="NCBI Taxonomy" id="230844"/>
    <lineage>
        <taxon>Eukaryota</taxon>
        <taxon>Metazoa</taxon>
        <taxon>Chordata</taxon>
        <taxon>Craniata</taxon>
        <taxon>Vertebrata</taxon>
        <taxon>Euteleostomi</taxon>
        <taxon>Mammalia</taxon>
        <taxon>Eutheria</taxon>
        <taxon>Euarchontoglires</taxon>
        <taxon>Glires</taxon>
        <taxon>Rodentia</taxon>
        <taxon>Myomorpha</taxon>
        <taxon>Muroidea</taxon>
        <taxon>Cricetidae</taxon>
        <taxon>Neotominae</taxon>
        <taxon>Peromyscus</taxon>
    </lineage>
</organism>
<name>A0A8C8TJU6_PERMB</name>
<reference evidence="4 5" key="1">
    <citation type="submission" date="2018-10" db="EMBL/GenBank/DDBJ databases">
        <title>Improved assembly of the deer mouse Peromyscus maniculatus genome.</title>
        <authorList>
            <person name="Lassance J.-M."/>
            <person name="Hoekstra H.E."/>
        </authorList>
    </citation>
    <scope>NUCLEOTIDE SEQUENCE [LARGE SCALE GENOMIC DNA]</scope>
</reference>
<comment type="similarity">
    <text evidence="1">Belongs to the SPATA31 family.</text>
</comment>
<sequence length="620" mass="69900">MNSVPPSRVPLLSPKVRRILELHVKKWIHFQKWGLPRRVEESLRQLVPGRTLFCQSRKNVLSSILSSGSEITMDRAGTISCQTNRLYLTDQPTQTCWVSEWSFINLKQRKPWHQIRTYLSSRELEHLSGFYAPRKAQANDSGSNLQSDYRGQLFCGLPSLHSESLDVTSLSSQGVSQNIPKSSSADRQPTRELSLPFLPQTPRKSAPLSSPASPNAKTPREHERAQINVPFLTLAECEALECHLLERQVKLQWGLPAVFLRKRYTWSHMLCEPHGKTTTIKTYWPRKPFSYPTREFSFPEHVRRLLEFHLQKQLIHLRWGLPQRIQRSIHSLLSSTDQQSRSCSSRALPDVSIPQPGHPEADGSGDKFALAVDKGSISTPRLFSQTKAMLENHIDSKCGQIHQGKVPAQVWRSWERKIPGTPAAVTPSSWIPQGQHPELQAESQSNPDLHPKAAPLEPEAFEQEQQASSGTLIEHCKRPHALSKEMIKKLETTLQHKYLAFLSGLPALYCVALSRPISPTVTSQPRTTEMMSRPVKSSPEARTQLTSLAGPLEPCPRDDKEASADATGEVQPDGQAEGRTEKVSLDSRTRDSARSINSHILAKLNFHLKKKVLGNAFWER</sequence>
<dbReference type="Pfam" id="PF14650">
    <property type="entry name" value="FAM75"/>
    <property type="match status" value="1"/>
</dbReference>
<dbReference type="PANTHER" id="PTHR21859">
    <property type="entry name" value="ACROSOME-SPECIFIC PROTEIN"/>
    <property type="match status" value="1"/>
</dbReference>
<evidence type="ECO:0000256" key="2">
    <source>
        <dbReference type="SAM" id="MobiDB-lite"/>
    </source>
</evidence>
<reference evidence="4" key="3">
    <citation type="submission" date="2025-09" db="UniProtKB">
        <authorList>
            <consortium name="Ensembl"/>
        </authorList>
    </citation>
    <scope>IDENTIFICATION</scope>
</reference>
<dbReference type="PANTHER" id="PTHR21859:SF15">
    <property type="entry name" value="PROTEIN SPATA31F1-RELATED"/>
    <property type="match status" value="1"/>
</dbReference>
<dbReference type="Ensembl" id="ENSPEMT00000016237.2">
    <property type="protein sequence ID" value="ENSPEMP00000012042.2"/>
    <property type="gene ID" value="ENSPEMG00000012493.2"/>
</dbReference>
<feature type="compositionally biased region" description="Basic and acidic residues" evidence="2">
    <location>
        <begin position="576"/>
        <end position="591"/>
    </location>
</feature>
<dbReference type="InterPro" id="IPR039509">
    <property type="entry name" value="SPATA31"/>
</dbReference>
<reference evidence="4" key="2">
    <citation type="submission" date="2025-08" db="UniProtKB">
        <authorList>
            <consortium name="Ensembl"/>
        </authorList>
    </citation>
    <scope>IDENTIFICATION</scope>
</reference>
<dbReference type="AlphaFoldDB" id="A0A8C8TJU6"/>
<keyword evidence="5" id="KW-1185">Reference proteome</keyword>
<feature type="compositionally biased region" description="Low complexity" evidence="2">
    <location>
        <begin position="205"/>
        <end position="216"/>
    </location>
</feature>
<accession>A0A8C8TJU6</accession>
<feature type="region of interest" description="Disordered" evidence="2">
    <location>
        <begin position="422"/>
        <end position="453"/>
    </location>
</feature>
<protein>
    <recommendedName>
        <fullName evidence="3">SPATA31 domain-containing protein</fullName>
    </recommendedName>
</protein>
<dbReference type="Proteomes" id="UP000694547">
    <property type="component" value="Chromosome 2"/>
</dbReference>
<evidence type="ECO:0000259" key="3">
    <source>
        <dbReference type="Pfam" id="PF14650"/>
    </source>
</evidence>
<proteinExistence type="inferred from homology"/>